<sequence>MTLLEATAGPGDVRALPSSAAENVRGQRLWGWGGRGTTGKANAPPDEWRGVRLAIGYSYEIAWSTFSRAARIAGRMAATTPIRAAISR</sequence>
<gene>
    <name evidence="1" type="ORF">GCM10010492_34530</name>
</gene>
<name>A0ABN0TXQ7_9PSEU</name>
<comment type="caution">
    <text evidence="1">The sequence shown here is derived from an EMBL/GenBank/DDBJ whole genome shotgun (WGS) entry which is preliminary data.</text>
</comment>
<protein>
    <submittedName>
        <fullName evidence="1">Uncharacterized protein</fullName>
    </submittedName>
</protein>
<proteinExistence type="predicted"/>
<keyword evidence="2" id="KW-1185">Reference proteome</keyword>
<reference evidence="1 2" key="1">
    <citation type="journal article" date="2019" name="Int. J. Syst. Evol. Microbiol.">
        <title>The Global Catalogue of Microorganisms (GCM) 10K type strain sequencing project: providing services to taxonomists for standard genome sequencing and annotation.</title>
        <authorList>
            <consortium name="The Broad Institute Genomics Platform"/>
            <consortium name="The Broad Institute Genome Sequencing Center for Infectious Disease"/>
            <person name="Wu L."/>
            <person name="Ma J."/>
        </authorList>
    </citation>
    <scope>NUCLEOTIDE SEQUENCE [LARGE SCALE GENOMIC DNA]</scope>
    <source>
        <strain evidence="1 2">JCM 3380</strain>
    </source>
</reference>
<organism evidence="1 2">
    <name type="scientific">Saccharothrix mutabilis subsp. mutabilis</name>
    <dbReference type="NCBI Taxonomy" id="66855"/>
    <lineage>
        <taxon>Bacteria</taxon>
        <taxon>Bacillati</taxon>
        <taxon>Actinomycetota</taxon>
        <taxon>Actinomycetes</taxon>
        <taxon>Pseudonocardiales</taxon>
        <taxon>Pseudonocardiaceae</taxon>
        <taxon>Saccharothrix</taxon>
    </lineage>
</organism>
<accession>A0ABN0TXQ7</accession>
<evidence type="ECO:0000313" key="2">
    <source>
        <dbReference type="Proteomes" id="UP001500416"/>
    </source>
</evidence>
<dbReference type="Proteomes" id="UP001500416">
    <property type="component" value="Unassembled WGS sequence"/>
</dbReference>
<dbReference type="EMBL" id="BAAABU010000006">
    <property type="protein sequence ID" value="GAA0232854.1"/>
    <property type="molecule type" value="Genomic_DNA"/>
</dbReference>
<evidence type="ECO:0000313" key="1">
    <source>
        <dbReference type="EMBL" id="GAA0232854.1"/>
    </source>
</evidence>